<keyword evidence="2" id="KW-1185">Reference proteome</keyword>
<dbReference type="EMBL" id="CP121472">
    <property type="protein sequence ID" value="WPL19033.1"/>
    <property type="molecule type" value="Genomic_DNA"/>
</dbReference>
<proteinExistence type="predicted"/>
<reference evidence="1 2" key="1">
    <citation type="journal article" date="2023" name="Microorganisms">
        <title>Thiorhodovibrio frisius and Trv. litoralis spp. nov., Two Novel Members from a Clade of Fastidious Purple Sulfur Bacteria That Exhibit Unique Red-Shifted Light-Harvesting Capabilities.</title>
        <authorList>
            <person name="Methner A."/>
            <person name="Kuzyk S.B."/>
            <person name="Petersen J."/>
            <person name="Bauer S."/>
            <person name="Brinkmann H."/>
            <person name="Sichau K."/>
            <person name="Wanner G."/>
            <person name="Wolf J."/>
            <person name="Neumann-Schaal M."/>
            <person name="Henke P."/>
            <person name="Tank M."/>
            <person name="Sproer C."/>
            <person name="Bunk B."/>
            <person name="Overmann J."/>
        </authorList>
    </citation>
    <scope>NUCLEOTIDE SEQUENCE [LARGE SCALE GENOMIC DNA]</scope>
    <source>
        <strain evidence="1 2">DSM 6702</strain>
    </source>
</reference>
<protein>
    <submittedName>
        <fullName evidence="1">Uncharacterized protein</fullName>
    </submittedName>
</protein>
<evidence type="ECO:0000313" key="2">
    <source>
        <dbReference type="Proteomes" id="UP001432180"/>
    </source>
</evidence>
<name>A0ABZ0SFG0_9GAMM</name>
<dbReference type="Proteomes" id="UP001432180">
    <property type="component" value="Chromosome"/>
</dbReference>
<accession>A0ABZ0SFG0</accession>
<organism evidence="1 2">
    <name type="scientific">Thiorhodovibrio winogradskyi</name>
    <dbReference type="NCBI Taxonomy" id="77007"/>
    <lineage>
        <taxon>Bacteria</taxon>
        <taxon>Pseudomonadati</taxon>
        <taxon>Pseudomonadota</taxon>
        <taxon>Gammaproteobacteria</taxon>
        <taxon>Chromatiales</taxon>
        <taxon>Chromatiaceae</taxon>
        <taxon>Thiorhodovibrio</taxon>
    </lineage>
</organism>
<evidence type="ECO:0000313" key="1">
    <source>
        <dbReference type="EMBL" id="WPL19033.1"/>
    </source>
</evidence>
<gene>
    <name evidence="1" type="ORF">Thiowin_04137</name>
</gene>
<sequence length="78" mass="8868">MNPDDLEDDLLPEYEFDFSKAVRGKFYKEYTQSSNIVVLDPDIAAAFQNAEAVNSALRSMLAFAKQTERLTHFKCSTN</sequence>